<comment type="subunit">
    <text evidence="6">Heterooligomer composed of large and small subunits.</text>
</comment>
<comment type="function">
    <text evidence="6">Bidirectionally degrades single-stranded DNA into large acid-insoluble oligonucleotides, which are then degraded further into small acid-soluble oligonucleotides.</text>
</comment>
<reference evidence="7" key="2">
    <citation type="journal article" date="2021" name="PeerJ">
        <title>Extensive microbial diversity within the chicken gut microbiome revealed by metagenomics and culture.</title>
        <authorList>
            <person name="Gilroy R."/>
            <person name="Ravi A."/>
            <person name="Getino M."/>
            <person name="Pursley I."/>
            <person name="Horton D.L."/>
            <person name="Alikhan N.F."/>
            <person name="Baker D."/>
            <person name="Gharbi K."/>
            <person name="Hall N."/>
            <person name="Watson M."/>
            <person name="Adriaenssens E.M."/>
            <person name="Foster-Nyarko E."/>
            <person name="Jarju S."/>
            <person name="Secka A."/>
            <person name="Antonio M."/>
            <person name="Oren A."/>
            <person name="Chaudhuri R.R."/>
            <person name="La Ragione R."/>
            <person name="Hildebrand F."/>
            <person name="Pallen M.J."/>
        </authorList>
    </citation>
    <scope>NUCLEOTIDE SEQUENCE</scope>
    <source>
        <strain evidence="7">7463</strain>
    </source>
</reference>
<sequence length="86" mass="9750">MAQPKSVQKMTFEEAMQEMQAIVETMRNGELTLEESVKAYQRGKELSARCQTLLNQAAEVVRELEDGTEVALQESDLRQKGMTDEL</sequence>
<keyword evidence="5 6" id="KW-0269">Exonuclease</keyword>
<dbReference type="Gene3D" id="1.10.287.1040">
    <property type="entry name" value="Exonuclease VII, small subunit"/>
    <property type="match status" value="1"/>
</dbReference>
<dbReference type="HAMAP" id="MF_00337">
    <property type="entry name" value="Exonuc_7_S"/>
    <property type="match status" value="1"/>
</dbReference>
<dbReference type="GO" id="GO:0008855">
    <property type="term" value="F:exodeoxyribonuclease VII activity"/>
    <property type="evidence" value="ECO:0007669"/>
    <property type="project" value="UniProtKB-UniRule"/>
</dbReference>
<comment type="similarity">
    <text evidence="1 6">Belongs to the XseB family.</text>
</comment>
<dbReference type="EMBL" id="DVMY01000030">
    <property type="protein sequence ID" value="HIU36943.1"/>
    <property type="molecule type" value="Genomic_DNA"/>
</dbReference>
<evidence type="ECO:0000256" key="6">
    <source>
        <dbReference type="HAMAP-Rule" id="MF_00337"/>
    </source>
</evidence>
<name>A0A9D1LDU1_9BURK</name>
<gene>
    <name evidence="6 7" type="primary">xseB</name>
    <name evidence="7" type="ORF">IAC56_01505</name>
</gene>
<keyword evidence="3 6" id="KW-0540">Nuclease</keyword>
<dbReference type="SUPFAM" id="SSF116842">
    <property type="entry name" value="XseB-like"/>
    <property type="match status" value="1"/>
</dbReference>
<dbReference type="GO" id="GO:0005829">
    <property type="term" value="C:cytosol"/>
    <property type="evidence" value="ECO:0007669"/>
    <property type="project" value="TreeGrafter"/>
</dbReference>
<evidence type="ECO:0000256" key="4">
    <source>
        <dbReference type="ARBA" id="ARBA00022801"/>
    </source>
</evidence>
<dbReference type="Proteomes" id="UP000824083">
    <property type="component" value="Unassembled WGS sequence"/>
</dbReference>
<keyword evidence="4 6" id="KW-0378">Hydrolase</keyword>
<organism evidence="7 8">
    <name type="scientific">Candidatus Aphodousia faecigallinarum</name>
    <dbReference type="NCBI Taxonomy" id="2840677"/>
    <lineage>
        <taxon>Bacteria</taxon>
        <taxon>Pseudomonadati</taxon>
        <taxon>Pseudomonadota</taxon>
        <taxon>Betaproteobacteria</taxon>
        <taxon>Burkholderiales</taxon>
        <taxon>Sutterellaceae</taxon>
        <taxon>Sutterellaceae incertae sedis</taxon>
        <taxon>Candidatus Aphodousia</taxon>
    </lineage>
</organism>
<evidence type="ECO:0000256" key="1">
    <source>
        <dbReference type="ARBA" id="ARBA00009998"/>
    </source>
</evidence>
<dbReference type="EC" id="3.1.11.6" evidence="6"/>
<dbReference type="InterPro" id="IPR003761">
    <property type="entry name" value="Exonuc_VII_S"/>
</dbReference>
<dbReference type="GO" id="GO:0009318">
    <property type="term" value="C:exodeoxyribonuclease VII complex"/>
    <property type="evidence" value="ECO:0007669"/>
    <property type="project" value="UniProtKB-UniRule"/>
</dbReference>
<comment type="catalytic activity">
    <reaction evidence="6">
        <text>Exonucleolytic cleavage in either 5'- to 3'- or 3'- to 5'-direction to yield nucleoside 5'-phosphates.</text>
        <dbReference type="EC" id="3.1.11.6"/>
    </reaction>
</comment>
<evidence type="ECO:0000256" key="3">
    <source>
        <dbReference type="ARBA" id="ARBA00022722"/>
    </source>
</evidence>
<evidence type="ECO:0000313" key="8">
    <source>
        <dbReference type="Proteomes" id="UP000824083"/>
    </source>
</evidence>
<protein>
    <recommendedName>
        <fullName evidence="6">Exodeoxyribonuclease 7 small subunit</fullName>
        <ecNumber evidence="6">3.1.11.6</ecNumber>
    </recommendedName>
    <alternativeName>
        <fullName evidence="6">Exodeoxyribonuclease VII small subunit</fullName>
        <shortName evidence="6">Exonuclease VII small subunit</shortName>
    </alternativeName>
</protein>
<dbReference type="NCBIfam" id="TIGR01280">
    <property type="entry name" value="xseB"/>
    <property type="match status" value="1"/>
</dbReference>
<accession>A0A9D1LDU1</accession>
<proteinExistence type="inferred from homology"/>
<dbReference type="PANTHER" id="PTHR34137">
    <property type="entry name" value="EXODEOXYRIBONUCLEASE 7 SMALL SUBUNIT"/>
    <property type="match status" value="1"/>
</dbReference>
<dbReference type="InterPro" id="IPR037004">
    <property type="entry name" value="Exonuc_VII_ssu_sf"/>
</dbReference>
<evidence type="ECO:0000313" key="7">
    <source>
        <dbReference type="EMBL" id="HIU36943.1"/>
    </source>
</evidence>
<dbReference type="PANTHER" id="PTHR34137:SF1">
    <property type="entry name" value="EXODEOXYRIBONUCLEASE 7 SMALL SUBUNIT"/>
    <property type="match status" value="1"/>
</dbReference>
<comment type="subcellular location">
    <subcellularLocation>
        <location evidence="6">Cytoplasm</location>
    </subcellularLocation>
</comment>
<keyword evidence="2 6" id="KW-0963">Cytoplasm</keyword>
<comment type="caution">
    <text evidence="7">The sequence shown here is derived from an EMBL/GenBank/DDBJ whole genome shotgun (WGS) entry which is preliminary data.</text>
</comment>
<evidence type="ECO:0000256" key="2">
    <source>
        <dbReference type="ARBA" id="ARBA00022490"/>
    </source>
</evidence>
<evidence type="ECO:0000256" key="5">
    <source>
        <dbReference type="ARBA" id="ARBA00022839"/>
    </source>
</evidence>
<dbReference type="AlphaFoldDB" id="A0A9D1LDU1"/>
<reference evidence="7" key="1">
    <citation type="submission" date="2020-10" db="EMBL/GenBank/DDBJ databases">
        <authorList>
            <person name="Gilroy R."/>
        </authorList>
    </citation>
    <scope>NUCLEOTIDE SEQUENCE</scope>
    <source>
        <strain evidence="7">7463</strain>
    </source>
</reference>
<dbReference type="Pfam" id="PF02609">
    <property type="entry name" value="Exonuc_VII_S"/>
    <property type="match status" value="1"/>
</dbReference>
<dbReference type="GO" id="GO:0006308">
    <property type="term" value="P:DNA catabolic process"/>
    <property type="evidence" value="ECO:0007669"/>
    <property type="project" value="UniProtKB-UniRule"/>
</dbReference>